<dbReference type="InterPro" id="IPR002938">
    <property type="entry name" value="FAD-bd"/>
</dbReference>
<name>A0ABT6SPU1_9ACTN</name>
<dbReference type="NCBIfam" id="NF005720">
    <property type="entry name" value="PRK07538.1"/>
    <property type="match status" value="1"/>
</dbReference>
<reference evidence="4 5" key="1">
    <citation type="submission" date="2023-05" db="EMBL/GenBank/DDBJ databases">
        <title>Draft genome sequence of Streptomyces sp. B-S-A12 isolated from a cave soil in Thailand.</title>
        <authorList>
            <person name="Chamroensaksri N."/>
            <person name="Muangham S."/>
        </authorList>
    </citation>
    <scope>NUCLEOTIDE SEQUENCE [LARGE SCALE GENOMIC DNA]</scope>
    <source>
        <strain evidence="4 5">B-S-A12</strain>
    </source>
</reference>
<dbReference type="GO" id="GO:0004497">
    <property type="term" value="F:monooxygenase activity"/>
    <property type="evidence" value="ECO:0007669"/>
    <property type="project" value="UniProtKB-KW"/>
</dbReference>
<dbReference type="Proteomes" id="UP001237105">
    <property type="component" value="Unassembled WGS sequence"/>
</dbReference>
<dbReference type="RefSeq" id="WP_282533556.1">
    <property type="nucleotide sequence ID" value="NZ_JASCIS010000003.1"/>
</dbReference>
<feature type="domain" description="FAD-binding" evidence="3">
    <location>
        <begin position="15"/>
        <end position="189"/>
    </location>
</feature>
<dbReference type="PRINTS" id="PR00420">
    <property type="entry name" value="RNGMNOXGNASE"/>
</dbReference>
<dbReference type="Pfam" id="PF01494">
    <property type="entry name" value="FAD_binding_3"/>
    <property type="match status" value="2"/>
</dbReference>
<keyword evidence="2 4" id="KW-0503">Monooxygenase</keyword>
<gene>
    <name evidence="4" type="ORF">QIT00_03460</name>
</gene>
<organism evidence="4 5">
    <name type="scientific">Streptomyces luteolus</name>
    <dbReference type="NCBI Taxonomy" id="3043615"/>
    <lineage>
        <taxon>Bacteria</taxon>
        <taxon>Bacillati</taxon>
        <taxon>Actinomycetota</taxon>
        <taxon>Actinomycetes</taxon>
        <taxon>Kitasatosporales</taxon>
        <taxon>Streptomycetaceae</taxon>
        <taxon>Streptomyces</taxon>
    </lineage>
</organism>
<dbReference type="Gene3D" id="3.30.9.30">
    <property type="match status" value="1"/>
</dbReference>
<dbReference type="InterPro" id="IPR050493">
    <property type="entry name" value="FAD-dep_Monooxygenase_BioMet"/>
</dbReference>
<evidence type="ECO:0000256" key="1">
    <source>
        <dbReference type="ARBA" id="ARBA00023002"/>
    </source>
</evidence>
<dbReference type="PANTHER" id="PTHR13789">
    <property type="entry name" value="MONOOXYGENASE"/>
    <property type="match status" value="1"/>
</dbReference>
<dbReference type="Gene3D" id="3.50.50.60">
    <property type="entry name" value="FAD/NAD(P)-binding domain"/>
    <property type="match status" value="1"/>
</dbReference>
<dbReference type="PANTHER" id="PTHR13789:SF268">
    <property type="entry name" value="5-METHYLPHENAZINE-1-CARBOXYLATE 1-MONOOXYGENASE"/>
    <property type="match status" value="1"/>
</dbReference>
<feature type="domain" description="FAD-binding" evidence="3">
    <location>
        <begin position="307"/>
        <end position="348"/>
    </location>
</feature>
<evidence type="ECO:0000313" key="4">
    <source>
        <dbReference type="EMBL" id="MDI3417629.1"/>
    </source>
</evidence>
<proteinExistence type="predicted"/>
<keyword evidence="1" id="KW-0560">Oxidoreductase</keyword>
<accession>A0ABT6SPU1</accession>
<dbReference type="SUPFAM" id="SSF51905">
    <property type="entry name" value="FAD/NAD(P)-binding domain"/>
    <property type="match status" value="1"/>
</dbReference>
<keyword evidence="5" id="KW-1185">Reference proteome</keyword>
<comment type="caution">
    <text evidence="4">The sequence shown here is derived from an EMBL/GenBank/DDBJ whole genome shotgun (WGS) entry which is preliminary data.</text>
</comment>
<dbReference type="EMBL" id="JASCIS010000003">
    <property type="protein sequence ID" value="MDI3417629.1"/>
    <property type="molecule type" value="Genomic_DNA"/>
</dbReference>
<dbReference type="SUPFAM" id="SSF54373">
    <property type="entry name" value="FAD-linked reductases, C-terminal domain"/>
    <property type="match status" value="1"/>
</dbReference>
<protein>
    <submittedName>
        <fullName evidence="4">FAD-dependent monooxygenase</fullName>
    </submittedName>
</protein>
<dbReference type="InterPro" id="IPR036188">
    <property type="entry name" value="FAD/NAD-bd_sf"/>
</dbReference>
<evidence type="ECO:0000313" key="5">
    <source>
        <dbReference type="Proteomes" id="UP001237105"/>
    </source>
</evidence>
<evidence type="ECO:0000256" key="2">
    <source>
        <dbReference type="ARBA" id="ARBA00023033"/>
    </source>
</evidence>
<evidence type="ECO:0000259" key="3">
    <source>
        <dbReference type="Pfam" id="PF01494"/>
    </source>
</evidence>
<sequence>MATNERSSAEETAEETGVLIAGAGIGGLTAALALHAEGVRVTVIERVRRITPLGVGISLQPHAVRELTRLDLGDTLAATGVPTAEQVYADERGGRRLAEAVGVAAGYRWPQYAIHRGELQLLLLDAVRQRLGPDAVRTGTSLESFAEERDAVRVRVTDRATGTPALVEAGALVGADGARSRVRAALHPDEGPMCWSGVRMWRGVTEMAPFLTGRTSVIASGERNVQLVVYPISARRPLLNWVCAAPEAEPGALVETAGWNREGSAADVLRHLEGWDFAPLGLDIHALITGSQAVFEYPMVDRDPLPRWGQGRTTLLGDAAHPLYPTGANGASQAIVDARALATELAAAGGAVAGGGVASGGDVAGALARYEAARVGPTGDVLRANREMDRSMRGRVGGDPVAAITERYRRTTGGDVTTVNAKA</sequence>